<comment type="caution">
    <text evidence="1">The sequence shown here is derived from an EMBL/GenBank/DDBJ whole genome shotgun (WGS) entry which is preliminary data.</text>
</comment>
<reference evidence="1" key="1">
    <citation type="journal article" date="2023" name="DNA Res.">
        <title>Chromosome-level genome assembly of Phrynocephalus forsythii using third-generation DNA sequencing and Hi-C analysis.</title>
        <authorList>
            <person name="Qi Y."/>
            <person name="Zhao W."/>
            <person name="Zhao Y."/>
            <person name="Niu C."/>
            <person name="Cao S."/>
            <person name="Zhang Y."/>
        </authorList>
    </citation>
    <scope>NUCLEOTIDE SEQUENCE</scope>
    <source>
        <tissue evidence="1">Muscle</tissue>
    </source>
</reference>
<name>A0A9Q0Y169_9SAUR</name>
<sequence>SVLTYCITVWYAGLTAADRKTLQRVVNTAQNIMGYPLSPLDDIARDRCLRRAKKIIRDDSHPGQHFFTLLPAGAFGCPKVHFLSNPWNKLAKEISIITPFTQM</sequence>
<evidence type="ECO:0000313" key="2">
    <source>
        <dbReference type="Proteomes" id="UP001142489"/>
    </source>
</evidence>
<feature type="non-terminal residue" evidence="1">
    <location>
        <position position="103"/>
    </location>
</feature>
<evidence type="ECO:0000313" key="1">
    <source>
        <dbReference type="EMBL" id="KAJ7335169.1"/>
    </source>
</evidence>
<dbReference type="Proteomes" id="UP001142489">
    <property type="component" value="Unassembled WGS sequence"/>
</dbReference>
<gene>
    <name evidence="1" type="ORF">JRQ81_013110</name>
</gene>
<protein>
    <submittedName>
        <fullName evidence="1">Uncharacterized protein</fullName>
    </submittedName>
</protein>
<proteinExistence type="predicted"/>
<organism evidence="1 2">
    <name type="scientific">Phrynocephalus forsythii</name>
    <dbReference type="NCBI Taxonomy" id="171643"/>
    <lineage>
        <taxon>Eukaryota</taxon>
        <taxon>Metazoa</taxon>
        <taxon>Chordata</taxon>
        <taxon>Craniata</taxon>
        <taxon>Vertebrata</taxon>
        <taxon>Euteleostomi</taxon>
        <taxon>Lepidosauria</taxon>
        <taxon>Squamata</taxon>
        <taxon>Bifurcata</taxon>
        <taxon>Unidentata</taxon>
        <taxon>Episquamata</taxon>
        <taxon>Toxicofera</taxon>
        <taxon>Iguania</taxon>
        <taxon>Acrodonta</taxon>
        <taxon>Agamidae</taxon>
        <taxon>Agaminae</taxon>
        <taxon>Phrynocephalus</taxon>
    </lineage>
</organism>
<dbReference type="AlphaFoldDB" id="A0A9Q0Y169"/>
<dbReference type="EMBL" id="JAPFRF010000004">
    <property type="protein sequence ID" value="KAJ7335169.1"/>
    <property type="molecule type" value="Genomic_DNA"/>
</dbReference>
<keyword evidence="2" id="KW-1185">Reference proteome</keyword>
<accession>A0A9Q0Y169</accession>
<dbReference type="OrthoDB" id="10037236at2759"/>